<dbReference type="InterPro" id="IPR036322">
    <property type="entry name" value="WD40_repeat_dom_sf"/>
</dbReference>
<evidence type="ECO:0000256" key="1">
    <source>
        <dbReference type="ARBA" id="ARBA00006445"/>
    </source>
</evidence>
<dbReference type="PROSITE" id="PS50294">
    <property type="entry name" value="WD_REPEATS_REGION"/>
    <property type="match status" value="3"/>
</dbReference>
<dbReference type="SUPFAM" id="SSF50978">
    <property type="entry name" value="WD40 repeat-like"/>
    <property type="match status" value="1"/>
</dbReference>
<keyword evidence="5" id="KW-0498">Mitosis</keyword>
<dbReference type="InterPro" id="IPR001680">
    <property type="entry name" value="WD40_rpt"/>
</dbReference>
<dbReference type="Pfam" id="PF24807">
    <property type="entry name" value="WD40_CDC20-Fz"/>
    <property type="match status" value="1"/>
</dbReference>
<evidence type="ECO:0000256" key="7">
    <source>
        <dbReference type="PROSITE-ProRule" id="PRU00221"/>
    </source>
</evidence>
<dbReference type="InterPro" id="IPR033010">
    <property type="entry name" value="Cdc20/Fizzy"/>
</dbReference>
<dbReference type="SMART" id="SM00320">
    <property type="entry name" value="WD40"/>
    <property type="match status" value="6"/>
</dbReference>
<evidence type="ECO:0000313" key="11">
    <source>
        <dbReference type="Proteomes" id="UP001431209"/>
    </source>
</evidence>
<dbReference type="GO" id="GO:0031145">
    <property type="term" value="P:anaphase-promoting complex-dependent catabolic process"/>
    <property type="evidence" value="ECO:0007669"/>
    <property type="project" value="TreeGrafter"/>
</dbReference>
<keyword evidence="11" id="KW-1185">Reference proteome</keyword>
<keyword evidence="6" id="KW-0131">Cell cycle</keyword>
<dbReference type="Gene3D" id="2.130.10.10">
    <property type="entry name" value="YVTN repeat-like/Quinoprotein amine dehydrogenase"/>
    <property type="match status" value="1"/>
</dbReference>
<keyword evidence="3" id="KW-0132">Cell division</keyword>
<dbReference type="Proteomes" id="UP001431209">
    <property type="component" value="Unassembled WGS sequence"/>
</dbReference>
<keyword evidence="4" id="KW-0677">Repeat</keyword>
<name>A0AAW2Z737_9EUKA</name>
<feature type="domain" description="CDC20/Fizzy WD40" evidence="9">
    <location>
        <begin position="163"/>
        <end position="458"/>
    </location>
</feature>
<dbReference type="GO" id="GO:0005680">
    <property type="term" value="C:anaphase-promoting complex"/>
    <property type="evidence" value="ECO:0007669"/>
    <property type="project" value="TreeGrafter"/>
</dbReference>
<dbReference type="InterPro" id="IPR056150">
    <property type="entry name" value="WD40_CDC20-Fz"/>
</dbReference>
<dbReference type="EMBL" id="JAOPGA020001155">
    <property type="protein sequence ID" value="KAL0485621.1"/>
    <property type="molecule type" value="Genomic_DNA"/>
</dbReference>
<feature type="repeat" description="WD" evidence="7">
    <location>
        <begin position="292"/>
        <end position="324"/>
    </location>
</feature>
<dbReference type="PANTHER" id="PTHR19918:SF8">
    <property type="entry name" value="FI02843P"/>
    <property type="match status" value="1"/>
</dbReference>
<proteinExistence type="inferred from homology"/>
<protein>
    <submittedName>
        <fullName evidence="10">Anaphase-promoting complex subunit Cdc20/Cdh1</fullName>
    </submittedName>
</protein>
<dbReference type="GO" id="GO:0051301">
    <property type="term" value="P:cell division"/>
    <property type="evidence" value="ECO:0007669"/>
    <property type="project" value="UniProtKB-KW"/>
</dbReference>
<evidence type="ECO:0000256" key="5">
    <source>
        <dbReference type="ARBA" id="ARBA00022776"/>
    </source>
</evidence>
<feature type="compositionally biased region" description="Low complexity" evidence="8">
    <location>
        <begin position="145"/>
        <end position="157"/>
    </location>
</feature>
<dbReference type="GO" id="GO:1990757">
    <property type="term" value="F:ubiquitin ligase activator activity"/>
    <property type="evidence" value="ECO:0007669"/>
    <property type="project" value="TreeGrafter"/>
</dbReference>
<feature type="region of interest" description="Disordered" evidence="8">
    <location>
        <begin position="127"/>
        <end position="157"/>
    </location>
</feature>
<organism evidence="10 11">
    <name type="scientific">Acrasis kona</name>
    <dbReference type="NCBI Taxonomy" id="1008807"/>
    <lineage>
        <taxon>Eukaryota</taxon>
        <taxon>Discoba</taxon>
        <taxon>Heterolobosea</taxon>
        <taxon>Tetramitia</taxon>
        <taxon>Eutetramitia</taxon>
        <taxon>Acrasidae</taxon>
        <taxon>Acrasis</taxon>
    </lineage>
</organism>
<comment type="similarity">
    <text evidence="1">Belongs to the WD repeat CDC20/Fizzy family.</text>
</comment>
<feature type="compositionally biased region" description="Polar residues" evidence="8">
    <location>
        <begin position="127"/>
        <end position="144"/>
    </location>
</feature>
<dbReference type="InterPro" id="IPR015943">
    <property type="entry name" value="WD40/YVTN_repeat-like_dom_sf"/>
</dbReference>
<accession>A0AAW2Z737</accession>
<dbReference type="PROSITE" id="PS50082">
    <property type="entry name" value="WD_REPEATS_2"/>
    <property type="match status" value="3"/>
</dbReference>
<dbReference type="CDD" id="cd00200">
    <property type="entry name" value="WD40"/>
    <property type="match status" value="1"/>
</dbReference>
<feature type="repeat" description="WD" evidence="7">
    <location>
        <begin position="427"/>
        <end position="460"/>
    </location>
</feature>
<dbReference type="AlphaFoldDB" id="A0AAW2Z737"/>
<reference evidence="10 11" key="1">
    <citation type="submission" date="2024-03" db="EMBL/GenBank/DDBJ databases">
        <title>The Acrasis kona genome and developmental transcriptomes reveal deep origins of eukaryotic multicellular pathways.</title>
        <authorList>
            <person name="Sheikh S."/>
            <person name="Fu C.-J."/>
            <person name="Brown M.W."/>
            <person name="Baldauf S.L."/>
        </authorList>
    </citation>
    <scope>NUCLEOTIDE SEQUENCE [LARGE SCALE GENOMIC DNA]</scope>
    <source>
        <strain evidence="10 11">ATCC MYA-3509</strain>
    </source>
</reference>
<evidence type="ECO:0000313" key="10">
    <source>
        <dbReference type="EMBL" id="KAL0485621.1"/>
    </source>
</evidence>
<evidence type="ECO:0000256" key="4">
    <source>
        <dbReference type="ARBA" id="ARBA00022737"/>
    </source>
</evidence>
<evidence type="ECO:0000256" key="2">
    <source>
        <dbReference type="ARBA" id="ARBA00022574"/>
    </source>
</evidence>
<feature type="region of interest" description="Disordered" evidence="8">
    <location>
        <begin position="1"/>
        <end position="24"/>
    </location>
</feature>
<evidence type="ECO:0000259" key="9">
    <source>
        <dbReference type="Pfam" id="PF24807"/>
    </source>
</evidence>
<dbReference type="GO" id="GO:1905786">
    <property type="term" value="P:positive regulation of anaphase-promoting complex-dependent catabolic process"/>
    <property type="evidence" value="ECO:0007669"/>
    <property type="project" value="TreeGrafter"/>
</dbReference>
<dbReference type="GO" id="GO:0010997">
    <property type="term" value="F:anaphase-promoting complex binding"/>
    <property type="evidence" value="ECO:0007669"/>
    <property type="project" value="InterPro"/>
</dbReference>
<gene>
    <name evidence="10" type="ORF">AKO1_011901</name>
</gene>
<evidence type="ECO:0000256" key="8">
    <source>
        <dbReference type="SAM" id="MobiDB-lite"/>
    </source>
</evidence>
<evidence type="ECO:0000256" key="6">
    <source>
        <dbReference type="ARBA" id="ARBA00023306"/>
    </source>
</evidence>
<sequence length="486" mass="53661">MNHLRIDTPQVEENVWGSDSPNKGNLNYSPYASPSGRLIKRTRYYTPPSSPIVDRFIPNRAIQDTEVARYKLFVSQFNEKDEIQGEEEEHKDVPDYSTSLYTNALEERLFDGASVRKSRILNFSDFSSPNSPKSKLTSCSTSEGSPRSKTTRRSISTTPERILDAPALIDDFYLNLMDWSGENQLAVALSESVYLFNAETGDINKLMSCQGSGNNVTSVSFTSDSNYLAIGTSQNDVQIWDLEKNIKLRSMRGHAARVGALSWNKEVLSSGSRDGKIMNHDVRISQHLLSTLDGHAQEVCGLKWSPDGTSLASGGNDNILNIWDSNVISGGGSSTRYSFNQHQAAVKALAWCPWQSNLLASGGGTADRKMMFWNTANGSLVNSIDTKSQVCALAWSKHDKELVSSHGFSQNQLCVWKYPTLTKVAELTGHTSRVLHLAQSPDGATIVSGAGDETLRFWKIFSPKPQCIGNNSMTQTKSVYPCMSIR</sequence>
<evidence type="ECO:0000256" key="3">
    <source>
        <dbReference type="ARBA" id="ARBA00022618"/>
    </source>
</evidence>
<dbReference type="PANTHER" id="PTHR19918">
    <property type="entry name" value="CELL DIVISION CYCLE 20 CDC20 FIZZY -RELATED"/>
    <property type="match status" value="1"/>
</dbReference>
<comment type="caution">
    <text evidence="10">The sequence shown here is derived from an EMBL/GenBank/DDBJ whole genome shotgun (WGS) entry which is preliminary data.</text>
</comment>
<keyword evidence="2 7" id="KW-0853">WD repeat</keyword>
<feature type="repeat" description="WD" evidence="7">
    <location>
        <begin position="209"/>
        <end position="250"/>
    </location>
</feature>